<evidence type="ECO:0000313" key="2">
    <source>
        <dbReference type="Proteomes" id="UP001055811"/>
    </source>
</evidence>
<sequence>MLTGPPFSHLLIASSISFNISAASCPSHLVFFFLTGLRSPNPNCNGFKLGGRTWERQKGFQNRGVSFCSQEIEACLPSPFDEPVPHLCRLTFAVYRLPATLSQNKITSVPYRCRV</sequence>
<keyword evidence="2" id="KW-1185">Reference proteome</keyword>
<comment type="caution">
    <text evidence="1">The sequence shown here is derived from an EMBL/GenBank/DDBJ whole genome shotgun (WGS) entry which is preliminary data.</text>
</comment>
<name>A0ACB9AH40_CICIN</name>
<protein>
    <submittedName>
        <fullName evidence="1">Uncharacterized protein</fullName>
    </submittedName>
</protein>
<reference evidence="1 2" key="2">
    <citation type="journal article" date="2022" name="Mol. Ecol. Resour.">
        <title>The genomes of chicory, endive, great burdock and yacon provide insights into Asteraceae paleo-polyploidization history and plant inulin production.</title>
        <authorList>
            <person name="Fan W."/>
            <person name="Wang S."/>
            <person name="Wang H."/>
            <person name="Wang A."/>
            <person name="Jiang F."/>
            <person name="Liu H."/>
            <person name="Zhao H."/>
            <person name="Xu D."/>
            <person name="Zhang Y."/>
        </authorList>
    </citation>
    <scope>NUCLEOTIDE SEQUENCE [LARGE SCALE GENOMIC DNA]</scope>
    <source>
        <strain evidence="2">cv. Punajuju</strain>
        <tissue evidence="1">Leaves</tissue>
    </source>
</reference>
<dbReference type="EMBL" id="CM042015">
    <property type="protein sequence ID" value="KAI3709153.1"/>
    <property type="molecule type" value="Genomic_DNA"/>
</dbReference>
<reference evidence="2" key="1">
    <citation type="journal article" date="2022" name="Mol. Ecol. Resour.">
        <title>The genomes of chicory, endive, great burdock and yacon provide insights into Asteraceae palaeo-polyploidization history and plant inulin production.</title>
        <authorList>
            <person name="Fan W."/>
            <person name="Wang S."/>
            <person name="Wang H."/>
            <person name="Wang A."/>
            <person name="Jiang F."/>
            <person name="Liu H."/>
            <person name="Zhao H."/>
            <person name="Xu D."/>
            <person name="Zhang Y."/>
        </authorList>
    </citation>
    <scope>NUCLEOTIDE SEQUENCE [LARGE SCALE GENOMIC DNA]</scope>
    <source>
        <strain evidence="2">cv. Punajuju</strain>
    </source>
</reference>
<dbReference type="Proteomes" id="UP001055811">
    <property type="component" value="Linkage Group LG07"/>
</dbReference>
<gene>
    <name evidence="1" type="ORF">L2E82_38912</name>
</gene>
<evidence type="ECO:0000313" key="1">
    <source>
        <dbReference type="EMBL" id="KAI3709153.1"/>
    </source>
</evidence>
<accession>A0ACB9AH40</accession>
<proteinExistence type="predicted"/>
<organism evidence="1 2">
    <name type="scientific">Cichorium intybus</name>
    <name type="common">Chicory</name>
    <dbReference type="NCBI Taxonomy" id="13427"/>
    <lineage>
        <taxon>Eukaryota</taxon>
        <taxon>Viridiplantae</taxon>
        <taxon>Streptophyta</taxon>
        <taxon>Embryophyta</taxon>
        <taxon>Tracheophyta</taxon>
        <taxon>Spermatophyta</taxon>
        <taxon>Magnoliopsida</taxon>
        <taxon>eudicotyledons</taxon>
        <taxon>Gunneridae</taxon>
        <taxon>Pentapetalae</taxon>
        <taxon>asterids</taxon>
        <taxon>campanulids</taxon>
        <taxon>Asterales</taxon>
        <taxon>Asteraceae</taxon>
        <taxon>Cichorioideae</taxon>
        <taxon>Cichorieae</taxon>
        <taxon>Cichoriinae</taxon>
        <taxon>Cichorium</taxon>
    </lineage>
</organism>